<accession>A0A0F8ZJ56</accession>
<gene>
    <name evidence="1" type="ORF">LCGC14_2964150</name>
</gene>
<dbReference type="EMBL" id="LAZR01060081">
    <property type="protein sequence ID" value="KKK66434.1"/>
    <property type="molecule type" value="Genomic_DNA"/>
</dbReference>
<protein>
    <submittedName>
        <fullName evidence="1">Uncharacterized protein</fullName>
    </submittedName>
</protein>
<dbReference type="AlphaFoldDB" id="A0A0F8ZJ56"/>
<evidence type="ECO:0000313" key="1">
    <source>
        <dbReference type="EMBL" id="KKK66434.1"/>
    </source>
</evidence>
<name>A0A0F8ZJ56_9ZZZZ</name>
<sequence>FTAGDIMADIWSAIYHSRLVVADCTNRNANVFYEIGLAHAIGRPVILTTQKLKDVPFDLRQIRCIEYEFTLLVELSTDHVCNVLKDRTDKFQDKLITKPGEEFGKELAAWLNDGEAVVYAGDEELAVLDKAIQDAGLSEGQIEGALKKLGRNKDSKLTSEDVDTFLGWCMKKSEQGAAV</sequence>
<dbReference type="Gene3D" id="3.40.50.450">
    <property type="match status" value="1"/>
</dbReference>
<comment type="caution">
    <text evidence="1">The sequence shown here is derived from an EMBL/GenBank/DDBJ whole genome shotgun (WGS) entry which is preliminary data.</text>
</comment>
<reference evidence="1" key="1">
    <citation type="journal article" date="2015" name="Nature">
        <title>Complex archaea that bridge the gap between prokaryotes and eukaryotes.</title>
        <authorList>
            <person name="Spang A."/>
            <person name="Saw J.H."/>
            <person name="Jorgensen S.L."/>
            <person name="Zaremba-Niedzwiedzka K."/>
            <person name="Martijn J."/>
            <person name="Lind A.E."/>
            <person name="van Eijk R."/>
            <person name="Schleper C."/>
            <person name="Guy L."/>
            <person name="Ettema T.J."/>
        </authorList>
    </citation>
    <scope>NUCLEOTIDE SEQUENCE</scope>
</reference>
<proteinExistence type="predicted"/>
<feature type="non-terminal residue" evidence="1">
    <location>
        <position position="1"/>
    </location>
</feature>
<organism evidence="1">
    <name type="scientific">marine sediment metagenome</name>
    <dbReference type="NCBI Taxonomy" id="412755"/>
    <lineage>
        <taxon>unclassified sequences</taxon>
        <taxon>metagenomes</taxon>
        <taxon>ecological metagenomes</taxon>
    </lineage>
</organism>